<keyword evidence="1" id="KW-1133">Transmembrane helix</keyword>
<dbReference type="Proteomes" id="UP000321580">
    <property type="component" value="Unassembled WGS sequence"/>
</dbReference>
<organism evidence="2 3">
    <name type="scientific">Phaeodactylibacter luteus</name>
    <dbReference type="NCBI Taxonomy" id="1564516"/>
    <lineage>
        <taxon>Bacteria</taxon>
        <taxon>Pseudomonadati</taxon>
        <taxon>Bacteroidota</taxon>
        <taxon>Saprospiria</taxon>
        <taxon>Saprospirales</taxon>
        <taxon>Haliscomenobacteraceae</taxon>
        <taxon>Phaeodactylibacter</taxon>
    </lineage>
</organism>
<feature type="transmembrane region" description="Helical" evidence="1">
    <location>
        <begin position="20"/>
        <end position="39"/>
    </location>
</feature>
<keyword evidence="1" id="KW-0472">Membrane</keyword>
<name>A0A5C6RK04_9BACT</name>
<evidence type="ECO:0000256" key="1">
    <source>
        <dbReference type="SAM" id="Phobius"/>
    </source>
</evidence>
<reference evidence="2 3" key="1">
    <citation type="submission" date="2019-08" db="EMBL/GenBank/DDBJ databases">
        <title>Genome of Phaeodactylibacter luteus.</title>
        <authorList>
            <person name="Bowman J.P."/>
        </authorList>
    </citation>
    <scope>NUCLEOTIDE SEQUENCE [LARGE SCALE GENOMIC DNA]</scope>
    <source>
        <strain evidence="2 3">KCTC 42180</strain>
    </source>
</reference>
<dbReference type="OrthoDB" id="9874916at2"/>
<evidence type="ECO:0000313" key="3">
    <source>
        <dbReference type="Proteomes" id="UP000321580"/>
    </source>
</evidence>
<sequence length="166" mass="18393">MDANLLASFEAASSSSNDALILSLLATVAGLAGMLAMLLRKPAPGQRNQNLMLAMLLFFVFLIGASTAFFSWMRQAKLGPVEIYADRVETPYGVAPYSRIRNAEIISDQQQSPFSTLSREGTRILAIMEYDGKTHALSEEDYPIGEVLARLREAVKAYREQEEKEQ</sequence>
<evidence type="ECO:0008006" key="4">
    <source>
        <dbReference type="Google" id="ProtNLM"/>
    </source>
</evidence>
<feature type="transmembrane region" description="Helical" evidence="1">
    <location>
        <begin position="51"/>
        <end position="73"/>
    </location>
</feature>
<proteinExistence type="predicted"/>
<keyword evidence="1" id="KW-0812">Transmembrane</keyword>
<evidence type="ECO:0000313" key="2">
    <source>
        <dbReference type="EMBL" id="TXB62567.1"/>
    </source>
</evidence>
<keyword evidence="3" id="KW-1185">Reference proteome</keyword>
<dbReference type="AlphaFoldDB" id="A0A5C6RK04"/>
<dbReference type="EMBL" id="VOOR01000027">
    <property type="protein sequence ID" value="TXB62567.1"/>
    <property type="molecule type" value="Genomic_DNA"/>
</dbReference>
<comment type="caution">
    <text evidence="2">The sequence shown here is derived from an EMBL/GenBank/DDBJ whole genome shotgun (WGS) entry which is preliminary data.</text>
</comment>
<protein>
    <recommendedName>
        <fullName evidence="4">PH domain-containing protein</fullName>
    </recommendedName>
</protein>
<dbReference type="RefSeq" id="WP_147168015.1">
    <property type="nucleotide sequence ID" value="NZ_VOOR01000027.1"/>
</dbReference>
<gene>
    <name evidence="2" type="ORF">FRY97_13185</name>
</gene>
<accession>A0A5C6RK04</accession>